<dbReference type="Gene3D" id="1.10.357.10">
    <property type="entry name" value="Tetracycline Repressor, domain 2"/>
    <property type="match status" value="1"/>
</dbReference>
<evidence type="ECO:0000256" key="2">
    <source>
        <dbReference type="ARBA" id="ARBA00023125"/>
    </source>
</evidence>
<keyword evidence="2 4" id="KW-0238">DNA-binding</keyword>
<dbReference type="GO" id="GO:0003700">
    <property type="term" value="F:DNA-binding transcription factor activity"/>
    <property type="evidence" value="ECO:0007669"/>
    <property type="project" value="TreeGrafter"/>
</dbReference>
<dbReference type="AlphaFoldDB" id="Q741W9"/>
<evidence type="ECO:0000256" key="1">
    <source>
        <dbReference type="ARBA" id="ARBA00023015"/>
    </source>
</evidence>
<proteinExistence type="predicted"/>
<dbReference type="eggNOG" id="COG1309">
    <property type="taxonomic scope" value="Bacteria"/>
</dbReference>
<dbReference type="InterPro" id="IPR050109">
    <property type="entry name" value="HTH-type_TetR-like_transc_reg"/>
</dbReference>
<dbReference type="SUPFAM" id="SSF46689">
    <property type="entry name" value="Homeodomain-like"/>
    <property type="match status" value="1"/>
</dbReference>
<evidence type="ECO:0000313" key="8">
    <source>
        <dbReference type="Proteomes" id="UP000000580"/>
    </source>
</evidence>
<dbReference type="Pfam" id="PF00440">
    <property type="entry name" value="TetR_N"/>
    <property type="match status" value="1"/>
</dbReference>
<name>Q741W9_MYCPA</name>
<feature type="domain" description="HTH tetR-type" evidence="6">
    <location>
        <begin position="26"/>
        <end position="86"/>
    </location>
</feature>
<dbReference type="PROSITE" id="PS50977">
    <property type="entry name" value="HTH_TETR_2"/>
    <property type="match status" value="1"/>
</dbReference>
<feature type="region of interest" description="Disordered" evidence="5">
    <location>
        <begin position="1"/>
        <end position="25"/>
    </location>
</feature>
<reference evidence="7 8" key="1">
    <citation type="journal article" date="2005" name="Proc. Natl. Acad. Sci. U.S.A.">
        <title>The complete genome sequence of Mycobacterium avium subspecies paratuberculosis.</title>
        <authorList>
            <person name="Li L."/>
            <person name="Bannantine J.P."/>
            <person name="Zhang Q."/>
            <person name="Amonsin A."/>
            <person name="May B.J."/>
            <person name="Alt D."/>
            <person name="Banerji N."/>
            <person name="Kanjilal S."/>
            <person name="Kapur V."/>
        </authorList>
    </citation>
    <scope>NUCLEOTIDE SEQUENCE [LARGE SCALE GENOMIC DNA]</scope>
    <source>
        <strain evidence="8">ATCC BAA-968 / K-10</strain>
    </source>
</reference>
<evidence type="ECO:0000259" key="6">
    <source>
        <dbReference type="PROSITE" id="PS50977"/>
    </source>
</evidence>
<evidence type="ECO:0000256" key="4">
    <source>
        <dbReference type="PROSITE-ProRule" id="PRU00335"/>
    </source>
</evidence>
<dbReference type="SUPFAM" id="SSF48498">
    <property type="entry name" value="Tetracyclin repressor-like, C-terminal domain"/>
    <property type="match status" value="1"/>
</dbReference>
<dbReference type="HOGENOM" id="CLU_069356_8_1_11"/>
<dbReference type="Proteomes" id="UP000000580">
    <property type="component" value="Chromosome"/>
</dbReference>
<dbReference type="InterPro" id="IPR009057">
    <property type="entry name" value="Homeodomain-like_sf"/>
</dbReference>
<keyword evidence="3" id="KW-0804">Transcription</keyword>
<dbReference type="InterPro" id="IPR036271">
    <property type="entry name" value="Tet_transcr_reg_TetR-rel_C_sf"/>
</dbReference>
<evidence type="ECO:0000256" key="3">
    <source>
        <dbReference type="ARBA" id="ARBA00023163"/>
    </source>
</evidence>
<dbReference type="InterPro" id="IPR001647">
    <property type="entry name" value="HTH_TetR"/>
</dbReference>
<gene>
    <name evidence="7" type="ordered locus">MAP_0968</name>
</gene>
<dbReference type="KEGG" id="mpa:MAP_0968"/>
<dbReference type="STRING" id="262316.MAP_0968"/>
<keyword evidence="1" id="KW-0805">Transcription regulation</keyword>
<keyword evidence="8" id="KW-1185">Reference proteome</keyword>
<evidence type="ECO:0000256" key="5">
    <source>
        <dbReference type="SAM" id="MobiDB-lite"/>
    </source>
</evidence>
<dbReference type="GO" id="GO:0000976">
    <property type="term" value="F:transcription cis-regulatory region binding"/>
    <property type="evidence" value="ECO:0007669"/>
    <property type="project" value="TreeGrafter"/>
</dbReference>
<accession>Q741W9</accession>
<protein>
    <recommendedName>
        <fullName evidence="6">HTH tetR-type domain-containing protein</fullName>
    </recommendedName>
</protein>
<dbReference type="PANTHER" id="PTHR30055">
    <property type="entry name" value="HTH-TYPE TRANSCRIPTIONAL REGULATOR RUTR"/>
    <property type="match status" value="1"/>
</dbReference>
<dbReference type="PANTHER" id="PTHR30055:SF234">
    <property type="entry name" value="HTH-TYPE TRANSCRIPTIONAL REGULATOR BETI"/>
    <property type="match status" value="1"/>
</dbReference>
<dbReference type="PRINTS" id="PR00455">
    <property type="entry name" value="HTHTETR"/>
</dbReference>
<feature type="DNA-binding region" description="H-T-H motif" evidence="4">
    <location>
        <begin position="49"/>
        <end position="68"/>
    </location>
</feature>
<evidence type="ECO:0000313" key="7">
    <source>
        <dbReference type="EMBL" id="AAS03285.1"/>
    </source>
</evidence>
<sequence>MPHHRPHGGAELSSTMTTHSTDGRADATRQQILRAASHQFARRPYHDVGLDDILAEAELTKGAMYFHFKSKHALAVAIIESQTASGAVAVQDLLTRGLSGLETLIDFSYLIAVKDIKTDLVRSGLNLMESVGLSDGLQEKLFDRWIKALARVAEQAKGEGDINEHCDPQDIGRLMVSLHMGLRKTSNLDDPERFLRDLEKCWSLLLTGILQPDRTEYFQQFLRRRAALAINTSSTDDDES</sequence>
<dbReference type="EMBL" id="AE016958">
    <property type="protein sequence ID" value="AAS03285.1"/>
    <property type="molecule type" value="Genomic_DNA"/>
</dbReference>
<organism evidence="7 8">
    <name type="scientific">Mycolicibacterium paratuberculosis (strain ATCC BAA-968 / K-10)</name>
    <name type="common">Mycobacterium paratuberculosis</name>
    <dbReference type="NCBI Taxonomy" id="262316"/>
    <lineage>
        <taxon>Bacteria</taxon>
        <taxon>Bacillati</taxon>
        <taxon>Actinomycetota</taxon>
        <taxon>Actinomycetes</taxon>
        <taxon>Mycobacteriales</taxon>
        <taxon>Mycobacteriaceae</taxon>
        <taxon>Mycobacterium</taxon>
        <taxon>Mycobacterium avium complex (MAC)</taxon>
    </lineage>
</organism>